<comment type="caution">
    <text evidence="14">The sequence shown here is derived from an EMBL/GenBank/DDBJ whole genome shotgun (WGS) entry which is preliminary data.</text>
</comment>
<evidence type="ECO:0000256" key="3">
    <source>
        <dbReference type="ARBA" id="ARBA00022475"/>
    </source>
</evidence>
<evidence type="ECO:0000313" key="15">
    <source>
        <dbReference type="Proteomes" id="UP000249794"/>
    </source>
</evidence>
<dbReference type="PANTHER" id="PTHR43099:SF2">
    <property type="entry name" value="UPF0053 PROTEIN YRKA"/>
    <property type="match status" value="1"/>
</dbReference>
<feature type="transmembrane region" description="Helical" evidence="11">
    <location>
        <begin position="119"/>
        <end position="139"/>
    </location>
</feature>
<dbReference type="InterPro" id="IPR036318">
    <property type="entry name" value="FAD-bd_PCMH-like_sf"/>
</dbReference>
<evidence type="ECO:0000256" key="7">
    <source>
        <dbReference type="ARBA" id="ARBA00023122"/>
    </source>
</evidence>
<keyword evidence="8 10" id="KW-0472">Membrane</keyword>
<dbReference type="Proteomes" id="UP000249794">
    <property type="component" value="Unassembled WGS sequence"/>
</dbReference>
<dbReference type="InterPro" id="IPR000644">
    <property type="entry name" value="CBS_dom"/>
</dbReference>
<dbReference type="Pfam" id="PF01595">
    <property type="entry name" value="CNNM"/>
    <property type="match status" value="1"/>
</dbReference>
<reference evidence="15" key="1">
    <citation type="submission" date="2018-04" db="EMBL/GenBank/DDBJ databases">
        <authorList>
            <person name="Cornet L."/>
        </authorList>
    </citation>
    <scope>NUCLEOTIDE SEQUENCE [LARGE SCALE GENOMIC DNA]</scope>
</reference>
<keyword evidence="4 10" id="KW-0812">Transmembrane</keyword>
<dbReference type="InterPro" id="IPR044751">
    <property type="entry name" value="Ion_transp-like_CBS"/>
</dbReference>
<dbReference type="InterPro" id="IPR002550">
    <property type="entry name" value="CNNM"/>
</dbReference>
<evidence type="ECO:0000256" key="8">
    <source>
        <dbReference type="ARBA" id="ARBA00023136"/>
    </source>
</evidence>
<evidence type="ECO:0000256" key="2">
    <source>
        <dbReference type="ARBA" id="ARBA00006337"/>
    </source>
</evidence>
<proteinExistence type="inferred from homology"/>
<sequence length="496" mass="54402">MAPSALLLSALLINPNPLTLQEIAVRISSVVMLIALNAFFVTVEFSIVSVRRSRINQLVATGDVQAQTVQKLQQQLSNLLSTTQLGITLSSLALGWIGEHTMAALIKHWLIRLPAPSDLTLFLSHSVATPVAFLLLAYLQIVLGELCPKSVALLYPEKIARVLGQPSLTIARLLNPLVWLLGQSTQLLLSVIGIKANPEQHGRVTPEELRLLITTITEIPELQKEEREILSNVFEFRGSTVEEIMVPRTSIAALPKTATFQDLLNEIVISGHSHYPVTNESLDHIIGIIHFNDLAAPLATGALKPDTLIEPWLLPAQVVSENLPLNDLLSQMQRTGREMVIVVDPYGGTAGLVTLRDVTAEIMGDREDTSPEAQIIQKDSHTVIFPAQTDLEDVNQQLSITLPVRDDYLTLGGFIIFELQKIPPVNERLRYCCMGQELEFTVIAAEGPKLKKIQVHRPHQEIVLTNAFAPATVRKAADKAAGKATSKAIAKKRSAK</sequence>
<dbReference type="Gene3D" id="3.10.580.10">
    <property type="entry name" value="CBS-domain"/>
    <property type="match status" value="1"/>
</dbReference>
<dbReference type="CDD" id="cd04590">
    <property type="entry name" value="CBS_pair_CorC_HlyC_assoc"/>
    <property type="match status" value="1"/>
</dbReference>
<dbReference type="Gene3D" id="3.30.465.10">
    <property type="match status" value="1"/>
</dbReference>
<dbReference type="EMBL" id="QBMP01000098">
    <property type="protein sequence ID" value="PZO55354.1"/>
    <property type="molecule type" value="Genomic_DNA"/>
</dbReference>
<keyword evidence="6 10" id="KW-1133">Transmembrane helix</keyword>
<dbReference type="PROSITE" id="PS51846">
    <property type="entry name" value="CNNM"/>
    <property type="match status" value="1"/>
</dbReference>
<evidence type="ECO:0000259" key="12">
    <source>
        <dbReference type="PROSITE" id="PS51371"/>
    </source>
</evidence>
<dbReference type="InterPro" id="IPR016169">
    <property type="entry name" value="FAD-bd_PCMH_sub2"/>
</dbReference>
<dbReference type="SUPFAM" id="SSF56176">
    <property type="entry name" value="FAD-binding/transporter-associated domain-like"/>
    <property type="match status" value="1"/>
</dbReference>
<keyword evidence="5" id="KW-0677">Repeat</keyword>
<dbReference type="Pfam" id="PF00571">
    <property type="entry name" value="CBS"/>
    <property type="match status" value="2"/>
</dbReference>
<evidence type="ECO:0000256" key="10">
    <source>
        <dbReference type="PROSITE-ProRule" id="PRU01193"/>
    </source>
</evidence>
<evidence type="ECO:0000256" key="6">
    <source>
        <dbReference type="ARBA" id="ARBA00022989"/>
    </source>
</evidence>
<dbReference type="AlphaFoldDB" id="A0A2W4XEB7"/>
<keyword evidence="3" id="KW-1003">Cell membrane</keyword>
<dbReference type="GO" id="GO:0005886">
    <property type="term" value="C:plasma membrane"/>
    <property type="evidence" value="ECO:0007669"/>
    <property type="project" value="UniProtKB-SubCell"/>
</dbReference>
<comment type="subcellular location">
    <subcellularLocation>
        <location evidence="1">Cell membrane</location>
        <topology evidence="1">Multi-pass membrane protein</topology>
    </subcellularLocation>
</comment>
<evidence type="ECO:0000259" key="13">
    <source>
        <dbReference type="PROSITE" id="PS51846"/>
    </source>
</evidence>
<dbReference type="PANTHER" id="PTHR43099">
    <property type="entry name" value="UPF0053 PROTEIN YRKA"/>
    <property type="match status" value="1"/>
</dbReference>
<name>A0A2W4XEB7_9CYAN</name>
<evidence type="ECO:0000256" key="5">
    <source>
        <dbReference type="ARBA" id="ARBA00022737"/>
    </source>
</evidence>
<keyword evidence="7 9" id="KW-0129">CBS domain</keyword>
<dbReference type="InterPro" id="IPR046342">
    <property type="entry name" value="CBS_dom_sf"/>
</dbReference>
<feature type="domain" description="CBS" evidence="12">
    <location>
        <begin position="309"/>
        <end position="369"/>
    </location>
</feature>
<comment type="similarity">
    <text evidence="2">Belongs to the UPF0053 family.</text>
</comment>
<dbReference type="GO" id="GO:0050660">
    <property type="term" value="F:flavin adenine dinucleotide binding"/>
    <property type="evidence" value="ECO:0007669"/>
    <property type="project" value="InterPro"/>
</dbReference>
<evidence type="ECO:0008006" key="16">
    <source>
        <dbReference type="Google" id="ProtNLM"/>
    </source>
</evidence>
<evidence type="ECO:0000256" key="11">
    <source>
        <dbReference type="SAM" id="Phobius"/>
    </source>
</evidence>
<evidence type="ECO:0000313" key="14">
    <source>
        <dbReference type="EMBL" id="PZO55354.1"/>
    </source>
</evidence>
<evidence type="ECO:0000256" key="1">
    <source>
        <dbReference type="ARBA" id="ARBA00004651"/>
    </source>
</evidence>
<dbReference type="InterPro" id="IPR005170">
    <property type="entry name" value="Transptr-assoc_dom"/>
</dbReference>
<gene>
    <name evidence="14" type="ORF">DCF15_10685</name>
</gene>
<feature type="transmembrane region" description="Helical" evidence="11">
    <location>
        <begin position="30"/>
        <end position="50"/>
    </location>
</feature>
<dbReference type="Pfam" id="PF03471">
    <property type="entry name" value="CorC_HlyC"/>
    <property type="match status" value="1"/>
</dbReference>
<evidence type="ECO:0000256" key="4">
    <source>
        <dbReference type="ARBA" id="ARBA00022692"/>
    </source>
</evidence>
<feature type="domain" description="CNNM transmembrane" evidence="13">
    <location>
        <begin position="19"/>
        <end position="226"/>
    </location>
</feature>
<evidence type="ECO:0000256" key="9">
    <source>
        <dbReference type="PROSITE-ProRule" id="PRU00703"/>
    </source>
</evidence>
<feature type="domain" description="CBS" evidence="12">
    <location>
        <begin position="245"/>
        <end position="307"/>
    </location>
</feature>
<dbReference type="SUPFAM" id="SSF54631">
    <property type="entry name" value="CBS-domain pair"/>
    <property type="match status" value="1"/>
</dbReference>
<accession>A0A2W4XEB7</accession>
<organism evidence="14 15">
    <name type="scientific">Phormidesmis priestleyi</name>
    <dbReference type="NCBI Taxonomy" id="268141"/>
    <lineage>
        <taxon>Bacteria</taxon>
        <taxon>Bacillati</taxon>
        <taxon>Cyanobacteriota</taxon>
        <taxon>Cyanophyceae</taxon>
        <taxon>Leptolyngbyales</taxon>
        <taxon>Leptolyngbyaceae</taxon>
        <taxon>Phormidesmis</taxon>
    </lineage>
</organism>
<dbReference type="InterPro" id="IPR051676">
    <property type="entry name" value="UPF0053_domain"/>
</dbReference>
<dbReference type="SMART" id="SM01091">
    <property type="entry name" value="CorC_HlyC"/>
    <property type="match status" value="1"/>
</dbReference>
<dbReference type="PROSITE" id="PS51371">
    <property type="entry name" value="CBS"/>
    <property type="match status" value="2"/>
</dbReference>
<protein>
    <recommendedName>
        <fullName evidence="16">HlyC/CorC family transporter</fullName>
    </recommendedName>
</protein>
<reference evidence="14 15" key="2">
    <citation type="submission" date="2018-06" db="EMBL/GenBank/DDBJ databases">
        <title>Metagenomic assembly of (sub)arctic Cyanobacteria and their associated microbiome from non-axenic cultures.</title>
        <authorList>
            <person name="Baurain D."/>
        </authorList>
    </citation>
    <scope>NUCLEOTIDE SEQUENCE [LARGE SCALE GENOMIC DNA]</scope>
    <source>
        <strain evidence="14">ULC027bin1</strain>
    </source>
</reference>
<dbReference type="SMART" id="SM00116">
    <property type="entry name" value="CBS"/>
    <property type="match status" value="2"/>
</dbReference>